<accession>A0A5B9DSM1</accession>
<dbReference type="KEGG" id="yti:FNA67_17895"/>
<dbReference type="Gene3D" id="2.40.160.20">
    <property type="match status" value="1"/>
</dbReference>
<dbReference type="AlphaFoldDB" id="A0A5B9DSM1"/>
<reference evidence="1 2" key="1">
    <citation type="journal article" date="2015" name="Int. J. Syst. Evol. Microbiol.">
        <title>Youhaiella tibetensis gen. nov., sp. nov., isolated from subsurface sediment.</title>
        <authorList>
            <person name="Wang Y.X."/>
            <person name="Huang F.Q."/>
            <person name="Nogi Y."/>
            <person name="Pang S.J."/>
            <person name="Wang P.K."/>
            <person name="Lv J."/>
        </authorList>
    </citation>
    <scope>NUCLEOTIDE SEQUENCE [LARGE SCALE GENOMIC DNA]</scope>
    <source>
        <strain evidence="2">fig4</strain>
    </source>
</reference>
<dbReference type="RefSeq" id="WP_049706434.1">
    <property type="nucleotide sequence ID" value="NZ_BMFM01000002.1"/>
</dbReference>
<proteinExistence type="predicted"/>
<keyword evidence="2" id="KW-1185">Reference proteome</keyword>
<gene>
    <name evidence="1" type="ORF">FNA67_17895</name>
</gene>
<sequence>MRKLIALVMVAVATLAIGPVRAADMPYYPPVIDVPNVDYGVAGSFYLRGSAGANLWWARNLENVCACGMDVNDKGYGYSLGAGFGYEAGNGLRADVTLDYLNNTGLAFANGRKANLRGGLALANVYYDFNFSGLSSSAGGFGAYVGAGLGGAWVDTTVNNADGTAWAWGDSFEAAGAVMAGVTYDMGAMVADVGYRGVYLPTIGNTPPNMTNAYNINNNWIHEVRGTLRYRFN</sequence>
<evidence type="ECO:0000313" key="2">
    <source>
        <dbReference type="Proteomes" id="UP000321062"/>
    </source>
</evidence>
<dbReference type="OrthoDB" id="5643626at2"/>
<dbReference type="EMBL" id="CP041690">
    <property type="protein sequence ID" value="QEE21935.1"/>
    <property type="molecule type" value="Genomic_DNA"/>
</dbReference>
<dbReference type="SUPFAM" id="SSF56925">
    <property type="entry name" value="OMPA-like"/>
    <property type="match status" value="1"/>
</dbReference>
<dbReference type="Proteomes" id="UP000321062">
    <property type="component" value="Chromosome"/>
</dbReference>
<evidence type="ECO:0000313" key="1">
    <source>
        <dbReference type="EMBL" id="QEE21935.1"/>
    </source>
</evidence>
<dbReference type="InterPro" id="IPR011250">
    <property type="entry name" value="OMP/PagP_B-barrel"/>
</dbReference>
<organism evidence="1 2">
    <name type="scientific">Paradevosia tibetensis</name>
    <dbReference type="NCBI Taxonomy" id="1447062"/>
    <lineage>
        <taxon>Bacteria</taxon>
        <taxon>Pseudomonadati</taxon>
        <taxon>Pseudomonadota</taxon>
        <taxon>Alphaproteobacteria</taxon>
        <taxon>Hyphomicrobiales</taxon>
        <taxon>Devosiaceae</taxon>
        <taxon>Paradevosia</taxon>
    </lineage>
</organism>
<protein>
    <submittedName>
        <fullName evidence="1">Porin family protein</fullName>
    </submittedName>
</protein>
<name>A0A5B9DSM1_9HYPH</name>